<dbReference type="PIRSF" id="PIRSF000521">
    <property type="entry name" value="Transaminase_4ab_Lys_Orn"/>
    <property type="match status" value="1"/>
</dbReference>
<keyword evidence="5" id="KW-0808">Transferase</keyword>
<evidence type="ECO:0000313" key="5">
    <source>
        <dbReference type="EMBL" id="SMD01283.1"/>
    </source>
</evidence>
<gene>
    <name evidence="5" type="ORF">SAMN06297251_11825</name>
</gene>
<keyword evidence="3 4" id="KW-0663">Pyridoxal phosphate</keyword>
<comment type="cofactor">
    <cofactor evidence="1">
        <name>pyridoxal 5'-phosphate</name>
        <dbReference type="ChEBI" id="CHEBI:597326"/>
    </cofactor>
</comment>
<dbReference type="CDD" id="cd00610">
    <property type="entry name" value="OAT_like"/>
    <property type="match status" value="1"/>
</dbReference>
<sequence length="463" mass="49566">MARRKAPEQALFLPIEQGKSAMAEDLMPNRYRPGEASLPKREADLIARRDHVLGSSYRLQYRRPVHFVRGEGMWLYDPDGRATLDFYNNVPSLGHCHPEVTAAMAEQAGRLSANTRYLEPRLVDYAERLIATFPSALDRVVFTCTGSESNDLALRIARLVSGADGVIVSSYAYHGTSAAAAAVSPNLGDAVKLSPSVRMVNLPGPSGIDEANAAAFFEAEVRAAIRDLDRRGIGVAALLIDSIFSSDGVWLDPPGFIAGAVEAVREAGGLFIADEVQPGFGRTGSHMWGFERHDVAPDLATLGKPMGNGYPIGAVVGRRAHMDRFGATARYSNTFAGNTVGIATADAVLTILQRDGIMENALAMGERLASGLDVLAGQSDAIRAVRHAGLFFGIDIGRDAMSPGERRAMALDLVNLLRDDGVLISTCGANEDTLKVRPPLVCEAAHVDRFLEALATGLQRLSA</sequence>
<evidence type="ECO:0000256" key="3">
    <source>
        <dbReference type="ARBA" id="ARBA00022898"/>
    </source>
</evidence>
<dbReference type="GO" id="GO:0008483">
    <property type="term" value="F:transaminase activity"/>
    <property type="evidence" value="ECO:0007669"/>
    <property type="project" value="UniProtKB-KW"/>
</dbReference>
<evidence type="ECO:0000313" key="6">
    <source>
        <dbReference type="Proteomes" id="UP000192656"/>
    </source>
</evidence>
<dbReference type="InterPro" id="IPR005814">
    <property type="entry name" value="Aminotrans_3"/>
</dbReference>
<dbReference type="STRING" id="937218.SAMN06297251_11825"/>
<dbReference type="InterPro" id="IPR015422">
    <property type="entry name" value="PyrdxlP-dep_Trfase_small"/>
</dbReference>
<dbReference type="Gene3D" id="3.40.640.10">
    <property type="entry name" value="Type I PLP-dependent aspartate aminotransferase-like (Major domain)"/>
    <property type="match status" value="1"/>
</dbReference>
<dbReference type="PANTHER" id="PTHR45688:SF13">
    <property type="entry name" value="ALANINE--GLYOXYLATE AMINOTRANSFERASE 2-LIKE"/>
    <property type="match status" value="1"/>
</dbReference>
<evidence type="ECO:0000256" key="4">
    <source>
        <dbReference type="RuleBase" id="RU003560"/>
    </source>
</evidence>
<dbReference type="InterPro" id="IPR015424">
    <property type="entry name" value="PyrdxlP-dep_Trfase"/>
</dbReference>
<protein>
    <submittedName>
        <fullName evidence="5">4-aminobutyrate aminotransferase</fullName>
    </submittedName>
</protein>
<dbReference type="Pfam" id="PF00202">
    <property type="entry name" value="Aminotran_3"/>
    <property type="match status" value="1"/>
</dbReference>
<name>A0A1W2DV05_9HYPH</name>
<dbReference type="GO" id="GO:0030170">
    <property type="term" value="F:pyridoxal phosphate binding"/>
    <property type="evidence" value="ECO:0007669"/>
    <property type="project" value="InterPro"/>
</dbReference>
<keyword evidence="6" id="KW-1185">Reference proteome</keyword>
<comment type="similarity">
    <text evidence="2 4">Belongs to the class-III pyridoxal-phosphate-dependent aminotransferase family.</text>
</comment>
<dbReference type="InterPro" id="IPR015421">
    <property type="entry name" value="PyrdxlP-dep_Trfase_major"/>
</dbReference>
<dbReference type="PROSITE" id="PS00600">
    <property type="entry name" value="AA_TRANSFER_CLASS_3"/>
    <property type="match status" value="1"/>
</dbReference>
<proteinExistence type="inferred from homology"/>
<dbReference type="PANTHER" id="PTHR45688">
    <property type="match status" value="1"/>
</dbReference>
<dbReference type="Proteomes" id="UP000192656">
    <property type="component" value="Unassembled WGS sequence"/>
</dbReference>
<dbReference type="Gene3D" id="3.90.1150.10">
    <property type="entry name" value="Aspartate Aminotransferase, domain 1"/>
    <property type="match status" value="1"/>
</dbReference>
<evidence type="ECO:0000256" key="1">
    <source>
        <dbReference type="ARBA" id="ARBA00001933"/>
    </source>
</evidence>
<dbReference type="InterPro" id="IPR049704">
    <property type="entry name" value="Aminotrans_3_PPA_site"/>
</dbReference>
<accession>A0A1W2DV05</accession>
<keyword evidence="5" id="KW-0032">Aminotransferase</keyword>
<dbReference type="AlphaFoldDB" id="A0A1W2DV05"/>
<evidence type="ECO:0000256" key="2">
    <source>
        <dbReference type="ARBA" id="ARBA00008954"/>
    </source>
</evidence>
<organism evidence="5 6">
    <name type="scientific">Fulvimarina manganoxydans</name>
    <dbReference type="NCBI Taxonomy" id="937218"/>
    <lineage>
        <taxon>Bacteria</taxon>
        <taxon>Pseudomonadati</taxon>
        <taxon>Pseudomonadota</taxon>
        <taxon>Alphaproteobacteria</taxon>
        <taxon>Hyphomicrobiales</taxon>
        <taxon>Aurantimonadaceae</taxon>
        <taxon>Fulvimarina</taxon>
    </lineage>
</organism>
<dbReference type="EMBL" id="FWXR01000018">
    <property type="protein sequence ID" value="SMD01283.1"/>
    <property type="molecule type" value="Genomic_DNA"/>
</dbReference>
<dbReference type="SUPFAM" id="SSF53383">
    <property type="entry name" value="PLP-dependent transferases"/>
    <property type="match status" value="1"/>
</dbReference>
<reference evidence="5 6" key="1">
    <citation type="submission" date="2017-04" db="EMBL/GenBank/DDBJ databases">
        <authorList>
            <person name="Afonso C.L."/>
            <person name="Miller P.J."/>
            <person name="Scott M.A."/>
            <person name="Spackman E."/>
            <person name="Goraichik I."/>
            <person name="Dimitrov K.M."/>
            <person name="Suarez D.L."/>
            <person name="Swayne D.E."/>
        </authorList>
    </citation>
    <scope>NUCLEOTIDE SEQUENCE [LARGE SCALE GENOMIC DNA]</scope>
    <source>
        <strain evidence="5 6">CGMCC 1.10972</strain>
    </source>
</reference>